<accession>A0A1H4C4B0</accession>
<protein>
    <submittedName>
        <fullName evidence="1">Uncharacterized protein</fullName>
    </submittedName>
</protein>
<dbReference type="Proteomes" id="UP000183040">
    <property type="component" value="Unassembled WGS sequence"/>
</dbReference>
<organism evidence="1 2">
    <name type="scientific">Bacteroides xylanisolvens</name>
    <dbReference type="NCBI Taxonomy" id="371601"/>
    <lineage>
        <taxon>Bacteria</taxon>
        <taxon>Pseudomonadati</taxon>
        <taxon>Bacteroidota</taxon>
        <taxon>Bacteroidia</taxon>
        <taxon>Bacteroidales</taxon>
        <taxon>Bacteroidaceae</taxon>
        <taxon>Bacteroides</taxon>
    </lineage>
</organism>
<dbReference type="EMBL" id="FNRP01000008">
    <property type="protein sequence ID" value="SEA55231.1"/>
    <property type="molecule type" value="Genomic_DNA"/>
</dbReference>
<sequence>MLNIGIVVSVLNYSEEMFIIFYGKDGKFELLSKKTKKNL</sequence>
<reference evidence="1 2" key="1">
    <citation type="submission" date="2016-10" db="EMBL/GenBank/DDBJ databases">
        <authorList>
            <person name="de Groot N.N."/>
        </authorList>
    </citation>
    <scope>NUCLEOTIDE SEQUENCE [LARGE SCALE GENOMIC DNA]</scope>
    <source>
        <strain evidence="1 2">NLAE-zl-G339</strain>
    </source>
</reference>
<evidence type="ECO:0000313" key="2">
    <source>
        <dbReference type="Proteomes" id="UP000183040"/>
    </source>
</evidence>
<gene>
    <name evidence="1" type="ORF">SAMN04487924_10845</name>
</gene>
<evidence type="ECO:0000313" key="1">
    <source>
        <dbReference type="EMBL" id="SEA55231.1"/>
    </source>
</evidence>
<dbReference type="AlphaFoldDB" id="A0A1H4C4B0"/>
<proteinExistence type="predicted"/>
<name>A0A1H4C4B0_9BACE</name>